<dbReference type="InterPro" id="IPR029058">
    <property type="entry name" value="AB_hydrolase_fold"/>
</dbReference>
<dbReference type="InterPro" id="IPR051601">
    <property type="entry name" value="Serine_prot/Carboxylest_S33"/>
</dbReference>
<evidence type="ECO:0000256" key="1">
    <source>
        <dbReference type="ARBA" id="ARBA00010088"/>
    </source>
</evidence>
<evidence type="ECO:0000259" key="6">
    <source>
        <dbReference type="Pfam" id="PF00561"/>
    </source>
</evidence>
<dbReference type="EMBL" id="JBBDHD010000038">
    <property type="protein sequence ID" value="MFH7596819.1"/>
    <property type="molecule type" value="Genomic_DNA"/>
</dbReference>
<dbReference type="GO" id="GO:0016787">
    <property type="term" value="F:hydrolase activity"/>
    <property type="evidence" value="ECO:0007669"/>
    <property type="project" value="UniProtKB-KW"/>
</dbReference>
<evidence type="ECO:0000256" key="5">
    <source>
        <dbReference type="SAM" id="SignalP"/>
    </source>
</evidence>
<dbReference type="Gene3D" id="3.40.50.1820">
    <property type="entry name" value="alpha/beta hydrolase"/>
    <property type="match status" value="1"/>
</dbReference>
<dbReference type="Pfam" id="PF08386">
    <property type="entry name" value="Abhydrolase_4"/>
    <property type="match status" value="1"/>
</dbReference>
<evidence type="ECO:0000256" key="4">
    <source>
        <dbReference type="SAM" id="MobiDB-lite"/>
    </source>
</evidence>
<evidence type="ECO:0000313" key="8">
    <source>
        <dbReference type="EMBL" id="MFH7596819.1"/>
    </source>
</evidence>
<name>A0ABW7PF00_9ACTN</name>
<dbReference type="PANTHER" id="PTHR43248:SF29">
    <property type="entry name" value="TRIPEPTIDYL AMINOPEPTIDASE"/>
    <property type="match status" value="1"/>
</dbReference>
<keyword evidence="9" id="KW-1185">Reference proteome</keyword>
<dbReference type="PANTHER" id="PTHR43248">
    <property type="entry name" value="2-SUCCINYL-6-HYDROXY-2,4-CYCLOHEXADIENE-1-CARBOXYLATE SYNTHASE"/>
    <property type="match status" value="1"/>
</dbReference>
<dbReference type="PROSITE" id="PS51257">
    <property type="entry name" value="PROKAR_LIPOPROTEIN"/>
    <property type="match status" value="1"/>
</dbReference>
<evidence type="ECO:0000313" key="9">
    <source>
        <dbReference type="Proteomes" id="UP001610631"/>
    </source>
</evidence>
<evidence type="ECO:0000256" key="2">
    <source>
        <dbReference type="ARBA" id="ARBA00022729"/>
    </source>
</evidence>
<dbReference type="Proteomes" id="UP001610631">
    <property type="component" value="Unassembled WGS sequence"/>
</dbReference>
<gene>
    <name evidence="8" type="ORF">WDV06_17215</name>
</gene>
<feature type="chain" id="PRO_5046402224" evidence="5">
    <location>
        <begin position="27"/>
        <end position="525"/>
    </location>
</feature>
<protein>
    <submittedName>
        <fullName evidence="8">Alpha/beta hydrolase</fullName>
    </submittedName>
</protein>
<dbReference type="Pfam" id="PF00561">
    <property type="entry name" value="Abhydrolase_1"/>
    <property type="match status" value="1"/>
</dbReference>
<feature type="signal peptide" evidence="5">
    <location>
        <begin position="1"/>
        <end position="26"/>
    </location>
</feature>
<dbReference type="RefSeq" id="WP_395510633.1">
    <property type="nucleotide sequence ID" value="NZ_JBBDHD010000038.1"/>
</dbReference>
<accession>A0ABW7PF00</accession>
<feature type="region of interest" description="Disordered" evidence="4">
    <location>
        <begin position="31"/>
        <end position="86"/>
    </location>
</feature>
<feature type="domain" description="AB hydrolase-1" evidence="6">
    <location>
        <begin position="129"/>
        <end position="287"/>
    </location>
</feature>
<evidence type="ECO:0000256" key="3">
    <source>
        <dbReference type="ARBA" id="ARBA00022801"/>
    </source>
</evidence>
<dbReference type="InterPro" id="IPR013595">
    <property type="entry name" value="Pept_S33_TAP-like_C"/>
</dbReference>
<feature type="domain" description="Peptidase S33 tripeptidyl aminopeptidase-like C-terminal" evidence="7">
    <location>
        <begin position="421"/>
        <end position="524"/>
    </location>
</feature>
<organism evidence="8 9">
    <name type="scientific">Streptomyces racemochromogenes</name>
    <dbReference type="NCBI Taxonomy" id="67353"/>
    <lineage>
        <taxon>Bacteria</taxon>
        <taxon>Bacillati</taxon>
        <taxon>Actinomycetota</taxon>
        <taxon>Actinomycetes</taxon>
        <taxon>Kitasatosporales</taxon>
        <taxon>Streptomycetaceae</taxon>
        <taxon>Streptomyces</taxon>
    </lineage>
</organism>
<dbReference type="SUPFAM" id="SSF53474">
    <property type="entry name" value="alpha/beta-Hydrolases"/>
    <property type="match status" value="1"/>
</dbReference>
<keyword evidence="2 5" id="KW-0732">Signal</keyword>
<comment type="similarity">
    <text evidence="1">Belongs to the peptidase S33 family.</text>
</comment>
<sequence>MRHPLRRPARTAALAAAALLAVPALAACDGGAEAPAATKPPAPASGPSPTAPAALPAALTGQKPTWSSCPAPSAAQGGGKAPGGDWECATMKAPLDYADPGGETLDVALIRKKATDTDKRLGSLVYNFGGPGASGVRTLPHAAKDYEKLGSVYDLVGFDPRGVGGTAPVTCLDDRALDEGPGPSDADPLAPVRTYTQACRRNSDKILPHVGTADTARDMDLMRQVLGDAKLNYFGISYGTRLGGVYAHLFPKNVGRTVFDAVVDPTSDELQAGLGQAKGFQQALEHAMAFCRDKYAARCPTGGSTDEGNRRIGDLLKKLETQPAATRSGRKVTSDLALTGIAAGLYDKETWDYLVQSLAELQLRGTGNNLLALADAYSGRGADGHYDNSDAAHTAIGCADTSHRYTVEEMRAQEPAFRSASPVFGPSMAKGLLACTDWPVRGTSDRPQVAAEGAAPILVIGNTGDPATPFEGARRMADALGRGVGVNLTVKGEGHGVYGTDVCATKAVDAFLVDGTAPADGTVCR</sequence>
<comment type="caution">
    <text evidence="8">The sequence shown here is derived from an EMBL/GenBank/DDBJ whole genome shotgun (WGS) entry which is preliminary data.</text>
</comment>
<keyword evidence="3 8" id="KW-0378">Hydrolase</keyword>
<evidence type="ECO:0000259" key="7">
    <source>
        <dbReference type="Pfam" id="PF08386"/>
    </source>
</evidence>
<feature type="compositionally biased region" description="Pro residues" evidence="4">
    <location>
        <begin position="38"/>
        <end position="50"/>
    </location>
</feature>
<proteinExistence type="inferred from homology"/>
<dbReference type="InterPro" id="IPR000073">
    <property type="entry name" value="AB_hydrolase_1"/>
</dbReference>
<reference evidence="8 9" key="1">
    <citation type="submission" date="2024-03" db="EMBL/GenBank/DDBJ databases">
        <title>Whole genome sequencing of Streptomyces racemochromogenes, to identify antimicrobial biosynthetic gene clusters.</title>
        <authorList>
            <person name="Suryawanshi P."/>
            <person name="Krishnaraj P.U."/>
            <person name="Arun Y.P."/>
            <person name="Suryawanshi M.P."/>
            <person name="Rakshit O."/>
        </authorList>
    </citation>
    <scope>NUCLEOTIDE SEQUENCE [LARGE SCALE GENOMIC DNA]</scope>
    <source>
        <strain evidence="8 9">AUDT626</strain>
    </source>
</reference>